<proteinExistence type="predicted"/>
<keyword evidence="3" id="KW-0274">FAD</keyword>
<dbReference type="Gene3D" id="1.20.990.10">
    <property type="entry name" value="NADPH-cytochrome p450 Reductase, Chain A, domain 3"/>
    <property type="match status" value="1"/>
</dbReference>
<accession>M2Y299</accession>
<dbReference type="GO" id="GO:0005829">
    <property type="term" value="C:cytosol"/>
    <property type="evidence" value="ECO:0007669"/>
    <property type="project" value="TreeGrafter"/>
</dbReference>
<dbReference type="EC" id="1.16.1.8" evidence="6"/>
<dbReference type="Pfam" id="PF00175">
    <property type="entry name" value="NAD_binding_1"/>
    <property type="match status" value="1"/>
</dbReference>
<dbReference type="GO" id="GO:0010181">
    <property type="term" value="F:FMN binding"/>
    <property type="evidence" value="ECO:0007669"/>
    <property type="project" value="TreeGrafter"/>
</dbReference>
<dbReference type="STRING" id="130081.M2Y299"/>
<dbReference type="Gene3D" id="3.40.50.80">
    <property type="entry name" value="Nucleotide-binding domain of ferredoxin-NADP reductase (FNR) module"/>
    <property type="match status" value="1"/>
</dbReference>
<evidence type="ECO:0000313" key="7">
    <source>
        <dbReference type="Proteomes" id="UP000030680"/>
    </source>
</evidence>
<dbReference type="OrthoDB" id="1856718at2759"/>
<dbReference type="InterPro" id="IPR001433">
    <property type="entry name" value="OxRdtase_FAD/NAD-bd"/>
</dbReference>
<dbReference type="GO" id="GO:0050660">
    <property type="term" value="F:flavin adenine dinucleotide binding"/>
    <property type="evidence" value="ECO:0007669"/>
    <property type="project" value="TreeGrafter"/>
</dbReference>
<feature type="domain" description="FAD-binding FR-type" evidence="5">
    <location>
        <begin position="101"/>
        <end position="338"/>
    </location>
</feature>
<sequence>MIIGGDSFVDVMPDETELLSLFESLDIYDNVFEQDSIVDYWKCNSGSLSKYVWSVIDSTLDLNASPSKLPTLPLERYRLISKEEVNESSSKRDTFLCVSREQLLDAKISRAKLLSLTNSPKPVWHFEVEPESPVHYSPGDAFGFFVENDSRLVSSLLERLKINDTWYVEDTKSVPPVTLEVRSALRKQFDLYSPPKKSFLLLLSEFCENDREKRALVLLSSDVGRDTYRSLFIRGRVSLLNILVTFPSCQPPLQRVLDCLPFLAPRYYSASSCYEPCGRKIDFVFSLVHYPIFEGKKWMRRGHATGVFDRICSQLEKWSTHDLRVTMFHRPSLYFHPPDNLQIPYLMICAGTGVAPFRGFIEQRRRDYKNWLSSEDSRVATQEEPVKRTLIAPVYLFFGCRILGEFQEYLDEMESDLSSLPDSKLFVCYSRENGNEKYVQDLLKKHAEQVSNLMFSHPSSCIYVCGDGANMAKGVQESLIDIMNEQIFGNREDAKNFMKELSDEKRYVQDIWFWG</sequence>
<dbReference type="eggNOG" id="KOG1158">
    <property type="taxonomic scope" value="Eukaryota"/>
</dbReference>
<dbReference type="InterPro" id="IPR023173">
    <property type="entry name" value="NADPH_Cyt_P450_Rdtase_alpha"/>
</dbReference>
<evidence type="ECO:0000256" key="2">
    <source>
        <dbReference type="ARBA" id="ARBA00022630"/>
    </source>
</evidence>
<dbReference type="PANTHER" id="PTHR19384">
    <property type="entry name" value="NITRIC OXIDE SYNTHASE-RELATED"/>
    <property type="match status" value="1"/>
</dbReference>
<organism evidence="6 7">
    <name type="scientific">Galdieria sulphuraria</name>
    <name type="common">Red alga</name>
    <dbReference type="NCBI Taxonomy" id="130081"/>
    <lineage>
        <taxon>Eukaryota</taxon>
        <taxon>Rhodophyta</taxon>
        <taxon>Bangiophyceae</taxon>
        <taxon>Galdieriales</taxon>
        <taxon>Galdieriaceae</taxon>
        <taxon>Galdieria</taxon>
    </lineage>
</organism>
<dbReference type="AlphaFoldDB" id="M2Y299"/>
<dbReference type="PROSITE" id="PS51384">
    <property type="entry name" value="FAD_FR"/>
    <property type="match status" value="1"/>
</dbReference>
<evidence type="ECO:0000256" key="1">
    <source>
        <dbReference type="ARBA" id="ARBA00001974"/>
    </source>
</evidence>
<gene>
    <name evidence="6" type="ORF">Gasu_27190</name>
</gene>
<dbReference type="PANTHER" id="PTHR19384:SF84">
    <property type="entry name" value="METHIONINE SYNTHASE REDUCTASE"/>
    <property type="match status" value="1"/>
</dbReference>
<evidence type="ECO:0000256" key="4">
    <source>
        <dbReference type="ARBA" id="ARBA00023002"/>
    </source>
</evidence>
<keyword evidence="7" id="KW-1185">Reference proteome</keyword>
<dbReference type="OMA" id="WLYVGAK"/>
<evidence type="ECO:0000259" key="5">
    <source>
        <dbReference type="PROSITE" id="PS51384"/>
    </source>
</evidence>
<dbReference type="Gramene" id="EME29934">
    <property type="protein sequence ID" value="EME29934"/>
    <property type="gene ID" value="Gasu_27190"/>
</dbReference>
<dbReference type="InterPro" id="IPR039261">
    <property type="entry name" value="FNR_nucleotide-bd"/>
</dbReference>
<dbReference type="KEGG" id="gsl:Gasu_27190"/>
<reference evidence="7" key="1">
    <citation type="journal article" date="2013" name="Science">
        <title>Gene transfer from bacteria and archaea facilitated evolution of an extremophilic eukaryote.</title>
        <authorList>
            <person name="Schonknecht G."/>
            <person name="Chen W.H."/>
            <person name="Ternes C.M."/>
            <person name="Barbier G.G."/>
            <person name="Shrestha R.P."/>
            <person name="Stanke M."/>
            <person name="Brautigam A."/>
            <person name="Baker B.J."/>
            <person name="Banfield J.F."/>
            <person name="Garavito R.M."/>
            <person name="Carr K."/>
            <person name="Wilkerson C."/>
            <person name="Rensing S.A."/>
            <person name="Gagneul D."/>
            <person name="Dickenson N.E."/>
            <person name="Oesterhelt C."/>
            <person name="Lercher M.J."/>
            <person name="Weber A.P."/>
        </authorList>
    </citation>
    <scope>NUCLEOTIDE SEQUENCE [LARGE SCALE GENOMIC DNA]</scope>
    <source>
        <strain evidence="7">074W</strain>
    </source>
</reference>
<dbReference type="GO" id="GO:0009086">
    <property type="term" value="P:methionine biosynthetic process"/>
    <property type="evidence" value="ECO:0007669"/>
    <property type="project" value="TreeGrafter"/>
</dbReference>
<dbReference type="RefSeq" id="XP_005706454.1">
    <property type="nucleotide sequence ID" value="XM_005706397.1"/>
</dbReference>
<keyword evidence="4 6" id="KW-0560">Oxidoreductase</keyword>
<dbReference type="Gene3D" id="2.40.30.10">
    <property type="entry name" value="Translation factors"/>
    <property type="match status" value="1"/>
</dbReference>
<dbReference type="InterPro" id="IPR017938">
    <property type="entry name" value="Riboflavin_synthase-like_b-brl"/>
</dbReference>
<evidence type="ECO:0000313" key="6">
    <source>
        <dbReference type="EMBL" id="EME29934.1"/>
    </source>
</evidence>
<comment type="cofactor">
    <cofactor evidence="1">
        <name>FAD</name>
        <dbReference type="ChEBI" id="CHEBI:57692"/>
    </cofactor>
</comment>
<dbReference type="InterPro" id="IPR017927">
    <property type="entry name" value="FAD-bd_FR_type"/>
</dbReference>
<dbReference type="GeneID" id="17088697"/>
<evidence type="ECO:0000256" key="3">
    <source>
        <dbReference type="ARBA" id="ARBA00022827"/>
    </source>
</evidence>
<dbReference type="Pfam" id="PF00667">
    <property type="entry name" value="FAD_binding_1"/>
    <property type="match status" value="1"/>
</dbReference>
<dbReference type="Proteomes" id="UP000030680">
    <property type="component" value="Unassembled WGS sequence"/>
</dbReference>
<name>M2Y299_GALSU</name>
<dbReference type="EMBL" id="KB454504">
    <property type="protein sequence ID" value="EME29934.1"/>
    <property type="molecule type" value="Genomic_DNA"/>
</dbReference>
<dbReference type="SUPFAM" id="SSF63380">
    <property type="entry name" value="Riboflavin synthase domain-like"/>
    <property type="match status" value="1"/>
</dbReference>
<protein>
    <submittedName>
        <fullName evidence="6">[methionine synthase] reductase</fullName>
        <ecNumber evidence="6">1.16.1.8</ecNumber>
    </submittedName>
</protein>
<dbReference type="SUPFAM" id="SSF52343">
    <property type="entry name" value="Ferredoxin reductase-like, C-terminal NADP-linked domain"/>
    <property type="match status" value="1"/>
</dbReference>
<keyword evidence="2" id="KW-0285">Flavoprotein</keyword>
<dbReference type="GO" id="GO:0030586">
    <property type="term" value="F:[methionine synthase] reductase (NADPH) activity"/>
    <property type="evidence" value="ECO:0007669"/>
    <property type="project" value="UniProtKB-EC"/>
</dbReference>
<dbReference type="InterPro" id="IPR003097">
    <property type="entry name" value="CysJ-like_FAD-binding"/>
</dbReference>
<dbReference type="GO" id="GO:0050667">
    <property type="term" value="P:homocysteine metabolic process"/>
    <property type="evidence" value="ECO:0007669"/>
    <property type="project" value="TreeGrafter"/>
</dbReference>
<dbReference type="PRINTS" id="PR00371">
    <property type="entry name" value="FPNCR"/>
</dbReference>
<dbReference type="InterPro" id="IPR001709">
    <property type="entry name" value="Flavoprot_Pyr_Nucl_cyt_Rdtase"/>
</dbReference>